<evidence type="ECO:0000313" key="2">
    <source>
        <dbReference type="Proteomes" id="UP000051035"/>
    </source>
</evidence>
<dbReference type="SUPFAM" id="SSF54285">
    <property type="entry name" value="MoaD/ThiS"/>
    <property type="match status" value="1"/>
</dbReference>
<gene>
    <name evidence="1" type="ORF">AMJ71_05250</name>
</gene>
<dbReference type="CDD" id="cd17040">
    <property type="entry name" value="Ubl_MoaD_like"/>
    <property type="match status" value="1"/>
</dbReference>
<evidence type="ECO:0008006" key="3">
    <source>
        <dbReference type="Google" id="ProtNLM"/>
    </source>
</evidence>
<proteinExistence type="predicted"/>
<dbReference type="InterPro" id="IPR003749">
    <property type="entry name" value="ThiS/MoaD-like"/>
</dbReference>
<reference evidence="1 2" key="1">
    <citation type="journal article" date="2015" name="Microbiome">
        <title>Genomic resolution of linkages in carbon, nitrogen, and sulfur cycling among widespread estuary sediment bacteria.</title>
        <authorList>
            <person name="Baker B.J."/>
            <person name="Lazar C.S."/>
            <person name="Teske A.P."/>
            <person name="Dick G.J."/>
        </authorList>
    </citation>
    <scope>NUCLEOTIDE SEQUENCE [LARGE SCALE GENOMIC DNA]</scope>
    <source>
        <strain evidence="1">SM1_40</strain>
    </source>
</reference>
<organism evidence="1 2">
    <name type="scientific">candidate division TA06 bacterium SM1_40</name>
    <dbReference type="NCBI Taxonomy" id="1703773"/>
    <lineage>
        <taxon>Bacteria</taxon>
        <taxon>Bacteria division TA06</taxon>
    </lineage>
</organism>
<dbReference type="AlphaFoldDB" id="A0A0S8JJT9"/>
<dbReference type="Gene3D" id="3.10.20.30">
    <property type="match status" value="1"/>
</dbReference>
<dbReference type="PANTHER" id="PTHR38031">
    <property type="entry name" value="SULFUR CARRIER PROTEIN SLR0821-RELATED"/>
    <property type="match status" value="1"/>
</dbReference>
<accession>A0A0S8JJT9</accession>
<protein>
    <recommendedName>
        <fullName evidence="3">MoaD/ThiS family protein</fullName>
    </recommendedName>
</protein>
<dbReference type="InterPro" id="IPR016155">
    <property type="entry name" value="Mopterin_synth/thiamin_S_b"/>
</dbReference>
<dbReference type="EMBL" id="LJVA01000050">
    <property type="protein sequence ID" value="KPL09882.1"/>
    <property type="molecule type" value="Genomic_DNA"/>
</dbReference>
<comment type="caution">
    <text evidence="1">The sequence shown here is derived from an EMBL/GenBank/DDBJ whole genome shotgun (WGS) entry which is preliminary data.</text>
</comment>
<dbReference type="Pfam" id="PF02597">
    <property type="entry name" value="ThiS"/>
    <property type="match status" value="1"/>
</dbReference>
<evidence type="ECO:0000313" key="1">
    <source>
        <dbReference type="EMBL" id="KPL09882.1"/>
    </source>
</evidence>
<sequence length="92" mass="9336">MRITVRLAGPLARAAGREEIEADVGGGDIHGLISHLCDTYPGLGAELCGTTGELKPYLVIFHRGVLARSLAGAGATLSGGDEIDILLPLAGG</sequence>
<dbReference type="InterPro" id="IPR052045">
    <property type="entry name" value="Sulfur_Carrier/Prot_Modifier"/>
</dbReference>
<dbReference type="InterPro" id="IPR012675">
    <property type="entry name" value="Beta-grasp_dom_sf"/>
</dbReference>
<dbReference type="PANTHER" id="PTHR38031:SF1">
    <property type="entry name" value="SULFUR CARRIER PROTEIN CYSO"/>
    <property type="match status" value="1"/>
</dbReference>
<dbReference type="Proteomes" id="UP000051035">
    <property type="component" value="Unassembled WGS sequence"/>
</dbReference>
<name>A0A0S8JJT9_UNCT6</name>